<keyword evidence="4" id="KW-0808">Transferase</keyword>
<feature type="domain" description="Glycosyl transferase family 51" evidence="13">
    <location>
        <begin position="438"/>
        <end position="595"/>
    </location>
</feature>
<dbReference type="Pfam" id="PF00912">
    <property type="entry name" value="Transgly"/>
    <property type="match status" value="1"/>
</dbReference>
<dbReference type="GO" id="GO:0009274">
    <property type="term" value="C:peptidoglycan-based cell wall"/>
    <property type="evidence" value="ECO:0007669"/>
    <property type="project" value="InterPro"/>
</dbReference>
<feature type="region of interest" description="Disordered" evidence="11">
    <location>
        <begin position="681"/>
        <end position="742"/>
    </location>
</feature>
<evidence type="ECO:0000256" key="5">
    <source>
        <dbReference type="ARBA" id="ARBA00022692"/>
    </source>
</evidence>
<proteinExistence type="predicted"/>
<evidence type="ECO:0000259" key="13">
    <source>
        <dbReference type="Pfam" id="PF00912"/>
    </source>
</evidence>
<keyword evidence="1" id="KW-1003">Cell membrane</keyword>
<dbReference type="GO" id="GO:0016020">
    <property type="term" value="C:membrane"/>
    <property type="evidence" value="ECO:0007669"/>
    <property type="project" value="InterPro"/>
</dbReference>
<evidence type="ECO:0000313" key="14">
    <source>
        <dbReference type="EMBL" id="RKE49460.1"/>
    </source>
</evidence>
<dbReference type="GO" id="GO:0016763">
    <property type="term" value="F:pentosyltransferase activity"/>
    <property type="evidence" value="ECO:0007669"/>
    <property type="project" value="InterPro"/>
</dbReference>
<dbReference type="InterPro" id="IPR023346">
    <property type="entry name" value="Lysozyme-like_dom_sf"/>
</dbReference>
<keyword evidence="9 12" id="KW-0472">Membrane</keyword>
<keyword evidence="3" id="KW-0328">Glycosyltransferase</keyword>
<dbReference type="GO" id="GO:0008360">
    <property type="term" value="P:regulation of cell shape"/>
    <property type="evidence" value="ECO:0007669"/>
    <property type="project" value="UniProtKB-KW"/>
</dbReference>
<dbReference type="GO" id="GO:0009252">
    <property type="term" value="P:peptidoglycan biosynthetic process"/>
    <property type="evidence" value="ECO:0007669"/>
    <property type="project" value="UniProtKB-KW"/>
</dbReference>
<evidence type="ECO:0000256" key="4">
    <source>
        <dbReference type="ARBA" id="ARBA00022679"/>
    </source>
</evidence>
<dbReference type="PANTHER" id="PTHR30400">
    <property type="entry name" value="MONOFUNCTIONAL BIOSYNTHETIC PEPTIDOGLYCAN TRANSGLYCOSYLASE"/>
    <property type="match status" value="1"/>
</dbReference>
<keyword evidence="10" id="KW-0961">Cell wall biogenesis/degradation</keyword>
<dbReference type="Proteomes" id="UP000286246">
    <property type="component" value="Unassembled WGS sequence"/>
</dbReference>
<name>A0A420AYJ8_SPHD1</name>
<evidence type="ECO:0000256" key="1">
    <source>
        <dbReference type="ARBA" id="ARBA00022475"/>
    </source>
</evidence>
<gene>
    <name evidence="14" type="ORF">DFQ12_3574</name>
</gene>
<evidence type="ECO:0000256" key="9">
    <source>
        <dbReference type="ARBA" id="ARBA00023136"/>
    </source>
</evidence>
<organism evidence="14 15">
    <name type="scientific">Sphingobacterium detergens</name>
    <dbReference type="NCBI Taxonomy" id="1145106"/>
    <lineage>
        <taxon>Bacteria</taxon>
        <taxon>Pseudomonadati</taxon>
        <taxon>Bacteroidota</taxon>
        <taxon>Sphingobacteriia</taxon>
        <taxon>Sphingobacteriales</taxon>
        <taxon>Sphingobacteriaceae</taxon>
        <taxon>Sphingobacterium</taxon>
    </lineage>
</organism>
<feature type="compositionally biased region" description="Basic and acidic residues" evidence="11">
    <location>
        <begin position="706"/>
        <end position="742"/>
    </location>
</feature>
<keyword evidence="8 12" id="KW-1133">Transmembrane helix</keyword>
<evidence type="ECO:0000256" key="7">
    <source>
        <dbReference type="ARBA" id="ARBA00022984"/>
    </source>
</evidence>
<accession>A0A420AYJ8</accession>
<dbReference type="SUPFAM" id="SSF53955">
    <property type="entry name" value="Lysozyme-like"/>
    <property type="match status" value="1"/>
</dbReference>
<dbReference type="InterPro" id="IPR001264">
    <property type="entry name" value="Glyco_trans_51"/>
</dbReference>
<dbReference type="EMBL" id="RAPY01000003">
    <property type="protein sequence ID" value="RKE49460.1"/>
    <property type="molecule type" value="Genomic_DNA"/>
</dbReference>
<evidence type="ECO:0000256" key="10">
    <source>
        <dbReference type="ARBA" id="ARBA00023316"/>
    </source>
</evidence>
<sequence>MDLHEIVIMSNRFITSLKSRKWRWLYITLAVFLILVIAVGTYAYQKRDGMLMGAITKAKAKLLEKYDMDLKIQYYAFKGINAVQFKNIQLLPKNREPLAQINDLTVSVKLWPLLFGDVKLGEVILDNATVSLVKKDTISNYDFLFKKQKKDTAENDNPKQNLAALADRLLKNVFFKIPNDLDLKNLELSYKDDSTSQRIVIPSAVIDGGDMESKFLLNDHEAAWNLTGTIDSDNQECDLRLFSDKKEVNLPLLQRKFGLAVSFDEISFRLDKANRRNKELLELHGQWGFKNLKVNHWRISSKDVIFPEATMQGALNIGASSIEVSKESTVQVKDFVFSPYLKYVHKPEREVFLAIHTDKIKAQDFFDAMPVGLFPGLDGIQVEGHIQYDLNFALELKRPDKLLFSSKMDDKDLQVVKWGEANIGMLNTPFTYTAYEDGKPMREIVVGPQNPNFTPLDQISRYMQISLINTEDPFFFKHKGFEEKAFKLSIVTNIKEKGFKRGASTISMQLVKNVFLNRNKTVVRKLEEILLVWLMERSQQVSKKRMYEVYLNVIEWGNNVYGITEAARYYFGKTPAQLGLGESIFLSSIVPRPKKGLNFFDWTGHLKGNMLRYFNIYGHIMTKTGQIGVDSTTSAYGFYEVLLQPHLRAARPAVVDSIDTLDMGDDPLLFDDLGNGGAADNLEGVSLPKTIKKMSHPEKQDEETAEPEKHKRSIFDKILGRNKEDKGKTEDETTKNPKKEQK</sequence>
<evidence type="ECO:0000256" key="12">
    <source>
        <dbReference type="SAM" id="Phobius"/>
    </source>
</evidence>
<keyword evidence="6" id="KW-0133">Cell shape</keyword>
<feature type="transmembrane region" description="Helical" evidence="12">
    <location>
        <begin position="24"/>
        <end position="44"/>
    </location>
</feature>
<dbReference type="PANTHER" id="PTHR30400:SF0">
    <property type="entry name" value="BIOSYNTHETIC PEPTIDOGLYCAN TRANSGLYCOSYLASE"/>
    <property type="match status" value="1"/>
</dbReference>
<protein>
    <submittedName>
        <fullName evidence="14">Transglycosylase</fullName>
    </submittedName>
</protein>
<dbReference type="InterPro" id="IPR011812">
    <property type="entry name" value="Pep_trsgly"/>
</dbReference>
<evidence type="ECO:0000256" key="6">
    <source>
        <dbReference type="ARBA" id="ARBA00022960"/>
    </source>
</evidence>
<dbReference type="Gene3D" id="1.10.3810.10">
    <property type="entry name" value="Biosynthetic peptidoglycan transglycosylase-like"/>
    <property type="match status" value="1"/>
</dbReference>
<evidence type="ECO:0000256" key="3">
    <source>
        <dbReference type="ARBA" id="ARBA00022676"/>
    </source>
</evidence>
<evidence type="ECO:0000256" key="8">
    <source>
        <dbReference type="ARBA" id="ARBA00022989"/>
    </source>
</evidence>
<evidence type="ECO:0000256" key="2">
    <source>
        <dbReference type="ARBA" id="ARBA00022519"/>
    </source>
</evidence>
<comment type="caution">
    <text evidence="14">The sequence shown here is derived from an EMBL/GenBank/DDBJ whole genome shotgun (WGS) entry which is preliminary data.</text>
</comment>
<reference evidence="14 15" key="1">
    <citation type="submission" date="2018-09" db="EMBL/GenBank/DDBJ databases">
        <title>Genomic Encyclopedia of Type Strains, Phase III (KMG-III): the genomes of soil and plant-associated and newly described type strains.</title>
        <authorList>
            <person name="Whitman W."/>
        </authorList>
    </citation>
    <scope>NUCLEOTIDE SEQUENCE [LARGE SCALE GENOMIC DNA]</scope>
    <source>
        <strain evidence="14 15">CECT 7938</strain>
    </source>
</reference>
<dbReference type="InterPro" id="IPR036950">
    <property type="entry name" value="PBP_transglycosylase"/>
</dbReference>
<dbReference type="AlphaFoldDB" id="A0A420AYJ8"/>
<evidence type="ECO:0000256" key="11">
    <source>
        <dbReference type="SAM" id="MobiDB-lite"/>
    </source>
</evidence>
<dbReference type="GO" id="GO:0071555">
    <property type="term" value="P:cell wall organization"/>
    <property type="evidence" value="ECO:0007669"/>
    <property type="project" value="UniProtKB-KW"/>
</dbReference>
<keyword evidence="2" id="KW-0997">Cell inner membrane</keyword>
<keyword evidence="7" id="KW-0573">Peptidoglycan synthesis</keyword>
<keyword evidence="15" id="KW-1185">Reference proteome</keyword>
<keyword evidence="5 12" id="KW-0812">Transmembrane</keyword>
<evidence type="ECO:0000313" key="15">
    <source>
        <dbReference type="Proteomes" id="UP000286246"/>
    </source>
</evidence>